<evidence type="ECO:0000313" key="10">
    <source>
        <dbReference type="EnsemblPlants" id="AET5Gv20737200.5"/>
    </source>
</evidence>
<dbReference type="GO" id="GO:0006355">
    <property type="term" value="P:regulation of DNA-templated transcription"/>
    <property type="evidence" value="ECO:0007669"/>
    <property type="project" value="UniProtKB-ARBA"/>
</dbReference>
<dbReference type="Gramene" id="AET5Gv20737200.5">
    <property type="protein sequence ID" value="AET5Gv20737200.5"/>
    <property type="gene ID" value="AET5Gv20737200"/>
</dbReference>
<dbReference type="CDD" id="cd00167">
    <property type="entry name" value="SANT"/>
    <property type="match status" value="2"/>
</dbReference>
<proteinExistence type="predicted"/>
<dbReference type="InterPro" id="IPR017930">
    <property type="entry name" value="Myb_dom"/>
</dbReference>
<evidence type="ECO:0000256" key="5">
    <source>
        <dbReference type="ARBA" id="ARBA00023163"/>
    </source>
</evidence>
<keyword evidence="2" id="KW-0677">Repeat</keyword>
<protein>
    <recommendedName>
        <fullName evidence="12">Protein ODORANT1</fullName>
    </recommendedName>
</protein>
<dbReference type="InterPro" id="IPR001005">
    <property type="entry name" value="SANT/Myb"/>
</dbReference>
<dbReference type="AlphaFoldDB" id="A0A453LEZ9"/>
<evidence type="ECO:0000256" key="4">
    <source>
        <dbReference type="ARBA" id="ARBA00023125"/>
    </source>
</evidence>
<dbReference type="SUPFAM" id="SSF46689">
    <property type="entry name" value="Homeodomain-like"/>
    <property type="match status" value="1"/>
</dbReference>
<keyword evidence="4" id="KW-0238">DNA-binding</keyword>
<keyword evidence="11" id="KW-1185">Reference proteome</keyword>
<evidence type="ECO:0000256" key="6">
    <source>
        <dbReference type="ARBA" id="ARBA00023242"/>
    </source>
</evidence>
<keyword evidence="5" id="KW-0804">Transcription</keyword>
<dbReference type="Gene3D" id="1.10.10.60">
    <property type="entry name" value="Homeodomain-like"/>
    <property type="match status" value="2"/>
</dbReference>
<dbReference type="InterPro" id="IPR009057">
    <property type="entry name" value="Homeodomain-like_sf"/>
</dbReference>
<feature type="domain" description="HTH myb-type" evidence="9">
    <location>
        <begin position="63"/>
        <end position="117"/>
    </location>
</feature>
<reference evidence="10" key="5">
    <citation type="journal article" date="2021" name="G3 (Bethesda)">
        <title>Aegilops tauschii genome assembly Aet v5.0 features greater sequence contiguity and improved annotation.</title>
        <authorList>
            <person name="Wang L."/>
            <person name="Zhu T."/>
            <person name="Rodriguez J.C."/>
            <person name="Deal K.R."/>
            <person name="Dubcovsky J."/>
            <person name="McGuire P.E."/>
            <person name="Lux T."/>
            <person name="Spannagl M."/>
            <person name="Mayer K.F.X."/>
            <person name="Baldrich P."/>
            <person name="Meyers B.C."/>
            <person name="Huo N."/>
            <person name="Gu Y.Q."/>
            <person name="Zhou H."/>
            <person name="Devos K.M."/>
            <person name="Bennetzen J.L."/>
            <person name="Unver T."/>
            <person name="Budak H."/>
            <person name="Gulick P.J."/>
            <person name="Galiba G."/>
            <person name="Kalapos B."/>
            <person name="Nelson D.R."/>
            <person name="Li P."/>
            <person name="You F.M."/>
            <person name="Luo M.C."/>
            <person name="Dvorak J."/>
        </authorList>
    </citation>
    <scope>NUCLEOTIDE SEQUENCE [LARGE SCALE GENOMIC DNA]</scope>
    <source>
        <strain evidence="10">cv. AL8/78</strain>
    </source>
</reference>
<reference evidence="10" key="3">
    <citation type="journal article" date="2017" name="Nature">
        <title>Genome sequence of the progenitor of the wheat D genome Aegilops tauschii.</title>
        <authorList>
            <person name="Luo M.C."/>
            <person name="Gu Y.Q."/>
            <person name="Puiu D."/>
            <person name="Wang H."/>
            <person name="Twardziok S.O."/>
            <person name="Deal K.R."/>
            <person name="Huo N."/>
            <person name="Zhu T."/>
            <person name="Wang L."/>
            <person name="Wang Y."/>
            <person name="McGuire P.E."/>
            <person name="Liu S."/>
            <person name="Long H."/>
            <person name="Ramasamy R.K."/>
            <person name="Rodriguez J.C."/>
            <person name="Van S.L."/>
            <person name="Yuan L."/>
            <person name="Wang Z."/>
            <person name="Xia Z."/>
            <person name="Xiao L."/>
            <person name="Anderson O.D."/>
            <person name="Ouyang S."/>
            <person name="Liang Y."/>
            <person name="Zimin A.V."/>
            <person name="Pertea G."/>
            <person name="Qi P."/>
            <person name="Bennetzen J.L."/>
            <person name="Dai X."/>
            <person name="Dawson M.W."/>
            <person name="Muller H.G."/>
            <person name="Kugler K."/>
            <person name="Rivarola-Duarte L."/>
            <person name="Spannagl M."/>
            <person name="Mayer K.F.X."/>
            <person name="Lu F.H."/>
            <person name="Bevan M.W."/>
            <person name="Leroy P."/>
            <person name="Li P."/>
            <person name="You F.M."/>
            <person name="Sun Q."/>
            <person name="Liu Z."/>
            <person name="Lyons E."/>
            <person name="Wicker T."/>
            <person name="Salzberg S.L."/>
            <person name="Devos K.M."/>
            <person name="Dvorak J."/>
        </authorList>
    </citation>
    <scope>NUCLEOTIDE SEQUENCE [LARGE SCALE GENOMIC DNA]</scope>
    <source>
        <strain evidence="10">cv. AL8/78</strain>
    </source>
</reference>
<comment type="subcellular location">
    <subcellularLocation>
        <location evidence="1">Nucleus</location>
    </subcellularLocation>
</comment>
<dbReference type="PROSITE" id="PS51294">
    <property type="entry name" value="HTH_MYB"/>
    <property type="match status" value="2"/>
</dbReference>
<dbReference type="PANTHER" id="PTHR47994:SF5">
    <property type="entry name" value="F14D16.11-RELATED"/>
    <property type="match status" value="1"/>
</dbReference>
<dbReference type="GO" id="GO:0046394">
    <property type="term" value="P:carboxylic acid biosynthetic process"/>
    <property type="evidence" value="ECO:0007669"/>
    <property type="project" value="UniProtKB-ARBA"/>
</dbReference>
<dbReference type="PROSITE" id="PS50090">
    <property type="entry name" value="MYB_LIKE"/>
    <property type="match status" value="2"/>
</dbReference>
<accession>A0A453LEZ9</accession>
<evidence type="ECO:0000256" key="3">
    <source>
        <dbReference type="ARBA" id="ARBA00023015"/>
    </source>
</evidence>
<evidence type="ECO:0008006" key="12">
    <source>
        <dbReference type="Google" id="ProtNLM"/>
    </source>
</evidence>
<name>A0A453LEZ9_AEGTS</name>
<reference evidence="11" key="1">
    <citation type="journal article" date="2014" name="Science">
        <title>Ancient hybridizations among the ancestral genomes of bread wheat.</title>
        <authorList>
            <consortium name="International Wheat Genome Sequencing Consortium,"/>
            <person name="Marcussen T."/>
            <person name="Sandve S.R."/>
            <person name="Heier L."/>
            <person name="Spannagl M."/>
            <person name="Pfeifer M."/>
            <person name="Jakobsen K.S."/>
            <person name="Wulff B.B."/>
            <person name="Steuernagel B."/>
            <person name="Mayer K.F."/>
            <person name="Olsen O.A."/>
        </authorList>
    </citation>
    <scope>NUCLEOTIDE SEQUENCE [LARGE SCALE GENOMIC DNA]</scope>
    <source>
        <strain evidence="11">cv. AL8/78</strain>
    </source>
</reference>
<dbReference type="InterPro" id="IPR015495">
    <property type="entry name" value="Myb_TF_plants"/>
</dbReference>
<evidence type="ECO:0000256" key="2">
    <source>
        <dbReference type="ARBA" id="ARBA00022737"/>
    </source>
</evidence>
<dbReference type="SMART" id="SM00717">
    <property type="entry name" value="SANT"/>
    <property type="match status" value="2"/>
</dbReference>
<keyword evidence="6" id="KW-0539">Nucleus</keyword>
<dbReference type="FunFam" id="1.10.10.60:FF:000303">
    <property type="entry name" value="MYB transcription factor"/>
    <property type="match status" value="1"/>
</dbReference>
<evidence type="ECO:0000256" key="1">
    <source>
        <dbReference type="ARBA" id="ARBA00004123"/>
    </source>
</evidence>
<feature type="compositionally biased region" description="Acidic residues" evidence="7">
    <location>
        <begin position="171"/>
        <end position="180"/>
    </location>
</feature>
<dbReference type="FunFam" id="1.10.10.60:FF:000069">
    <property type="entry name" value="MYB transcription factor"/>
    <property type="match status" value="1"/>
</dbReference>
<feature type="compositionally biased region" description="Low complexity" evidence="7">
    <location>
        <begin position="145"/>
        <end position="158"/>
    </location>
</feature>
<dbReference type="PANTHER" id="PTHR47994">
    <property type="entry name" value="F14D16.11-RELATED"/>
    <property type="match status" value="1"/>
</dbReference>
<evidence type="ECO:0000313" key="11">
    <source>
        <dbReference type="Proteomes" id="UP000015105"/>
    </source>
</evidence>
<feature type="region of interest" description="Disordered" evidence="7">
    <location>
        <begin position="132"/>
        <end position="180"/>
    </location>
</feature>
<evidence type="ECO:0000256" key="7">
    <source>
        <dbReference type="SAM" id="MobiDB-lite"/>
    </source>
</evidence>
<reference evidence="11" key="2">
    <citation type="journal article" date="2017" name="Nat. Plants">
        <title>The Aegilops tauschii genome reveals multiple impacts of transposons.</title>
        <authorList>
            <person name="Zhao G."/>
            <person name="Zou C."/>
            <person name="Li K."/>
            <person name="Wang K."/>
            <person name="Li T."/>
            <person name="Gao L."/>
            <person name="Zhang X."/>
            <person name="Wang H."/>
            <person name="Yang Z."/>
            <person name="Liu X."/>
            <person name="Jiang W."/>
            <person name="Mao L."/>
            <person name="Kong X."/>
            <person name="Jiao Y."/>
            <person name="Jia J."/>
        </authorList>
    </citation>
    <scope>NUCLEOTIDE SEQUENCE [LARGE SCALE GENOMIC DNA]</scope>
    <source>
        <strain evidence="11">cv. AL8/78</strain>
    </source>
</reference>
<feature type="domain" description="Myb-like" evidence="8">
    <location>
        <begin position="9"/>
        <end position="62"/>
    </location>
</feature>
<organism evidence="10 11">
    <name type="scientific">Aegilops tauschii subsp. strangulata</name>
    <name type="common">Goatgrass</name>
    <dbReference type="NCBI Taxonomy" id="200361"/>
    <lineage>
        <taxon>Eukaryota</taxon>
        <taxon>Viridiplantae</taxon>
        <taxon>Streptophyta</taxon>
        <taxon>Embryophyta</taxon>
        <taxon>Tracheophyta</taxon>
        <taxon>Spermatophyta</taxon>
        <taxon>Magnoliopsida</taxon>
        <taxon>Liliopsida</taxon>
        <taxon>Poales</taxon>
        <taxon>Poaceae</taxon>
        <taxon>BOP clade</taxon>
        <taxon>Pooideae</taxon>
        <taxon>Triticodae</taxon>
        <taxon>Triticeae</taxon>
        <taxon>Triticinae</taxon>
        <taxon>Aegilops</taxon>
    </lineage>
</organism>
<evidence type="ECO:0000259" key="9">
    <source>
        <dbReference type="PROSITE" id="PS51294"/>
    </source>
</evidence>
<dbReference type="EnsemblPlants" id="AET5Gv20737200.5">
    <property type="protein sequence ID" value="AET5Gv20737200.5"/>
    <property type="gene ID" value="AET5Gv20737200"/>
</dbReference>
<feature type="domain" description="HTH myb-type" evidence="9">
    <location>
        <begin position="9"/>
        <end position="62"/>
    </location>
</feature>
<dbReference type="GO" id="GO:0005634">
    <property type="term" value="C:nucleus"/>
    <property type="evidence" value="ECO:0007669"/>
    <property type="project" value="UniProtKB-SubCell"/>
</dbReference>
<reference evidence="10" key="4">
    <citation type="submission" date="2019-03" db="UniProtKB">
        <authorList>
            <consortium name="EnsemblPlants"/>
        </authorList>
    </citation>
    <scope>IDENTIFICATION</scope>
</reference>
<sequence length="180" mass="20367">MGRQPCCDKLGVKRGPWTAEEDRKLMAFILGNAGRCCWRAVPKLAGLLRCGKSCRLRWTNYLRPDLKRGLLTDDEERLVVDLHAKLGNRWSKIAAKLPGRTDNEIKNHWNTHIKKKLIKMGIDPITHEPLEVRKQPQQSSPPELSGTNTDNTTSGTNGMHDQDPLVKWLLEDEDDLPAIG</sequence>
<feature type="domain" description="Myb-like" evidence="8">
    <location>
        <begin position="63"/>
        <end position="113"/>
    </location>
</feature>
<evidence type="ECO:0000259" key="8">
    <source>
        <dbReference type="PROSITE" id="PS50090"/>
    </source>
</evidence>
<dbReference type="GO" id="GO:0000976">
    <property type="term" value="F:transcription cis-regulatory region binding"/>
    <property type="evidence" value="ECO:0007669"/>
    <property type="project" value="UniProtKB-ARBA"/>
</dbReference>
<dbReference type="Pfam" id="PF00249">
    <property type="entry name" value="Myb_DNA-binding"/>
    <property type="match status" value="2"/>
</dbReference>
<dbReference type="Proteomes" id="UP000015105">
    <property type="component" value="Chromosome 5D"/>
</dbReference>
<keyword evidence="3" id="KW-0805">Transcription regulation</keyword>